<evidence type="ECO:0000256" key="1">
    <source>
        <dbReference type="SAM" id="MobiDB-lite"/>
    </source>
</evidence>
<keyword evidence="3" id="KW-1185">Reference proteome</keyword>
<evidence type="ECO:0000313" key="3">
    <source>
        <dbReference type="Proteomes" id="UP000823388"/>
    </source>
</evidence>
<gene>
    <name evidence="2" type="ORF">PVAP13_8KG381200</name>
</gene>
<comment type="caution">
    <text evidence="2">The sequence shown here is derived from an EMBL/GenBank/DDBJ whole genome shotgun (WGS) entry which is preliminary data.</text>
</comment>
<accession>A0A8T0PS63</accession>
<dbReference type="AlphaFoldDB" id="A0A8T0PS63"/>
<dbReference type="EMBL" id="CM029051">
    <property type="protein sequence ID" value="KAG2563945.1"/>
    <property type="molecule type" value="Genomic_DNA"/>
</dbReference>
<proteinExistence type="predicted"/>
<evidence type="ECO:0000313" key="2">
    <source>
        <dbReference type="EMBL" id="KAG2563945.1"/>
    </source>
</evidence>
<feature type="region of interest" description="Disordered" evidence="1">
    <location>
        <begin position="27"/>
        <end position="54"/>
    </location>
</feature>
<protein>
    <submittedName>
        <fullName evidence="2">Uncharacterized protein</fullName>
    </submittedName>
</protein>
<sequence>MPPPGLRGHGRCHASCCRRQRRGVLDEGVGGKGMNHQLPGAAQGSGEQWRRRRPPRNECGFSTCAGPGRYVHHRGCSFKIHAARFSPEVGATRMGRPSSACPLQCFPRHRARQICWDPLLSSYSPPRSGHSALTSRHSSPQAQQWSLPPLLRSGFSGSW</sequence>
<organism evidence="2 3">
    <name type="scientific">Panicum virgatum</name>
    <name type="common">Blackwell switchgrass</name>
    <dbReference type="NCBI Taxonomy" id="38727"/>
    <lineage>
        <taxon>Eukaryota</taxon>
        <taxon>Viridiplantae</taxon>
        <taxon>Streptophyta</taxon>
        <taxon>Embryophyta</taxon>
        <taxon>Tracheophyta</taxon>
        <taxon>Spermatophyta</taxon>
        <taxon>Magnoliopsida</taxon>
        <taxon>Liliopsida</taxon>
        <taxon>Poales</taxon>
        <taxon>Poaceae</taxon>
        <taxon>PACMAD clade</taxon>
        <taxon>Panicoideae</taxon>
        <taxon>Panicodae</taxon>
        <taxon>Paniceae</taxon>
        <taxon>Panicinae</taxon>
        <taxon>Panicum</taxon>
        <taxon>Panicum sect. Hiantes</taxon>
    </lineage>
</organism>
<reference evidence="2" key="1">
    <citation type="submission" date="2020-05" db="EMBL/GenBank/DDBJ databases">
        <title>WGS assembly of Panicum virgatum.</title>
        <authorList>
            <person name="Lovell J.T."/>
            <person name="Jenkins J."/>
            <person name="Shu S."/>
            <person name="Juenger T.E."/>
            <person name="Schmutz J."/>
        </authorList>
    </citation>
    <scope>NUCLEOTIDE SEQUENCE</scope>
    <source>
        <strain evidence="2">AP13</strain>
    </source>
</reference>
<dbReference type="Proteomes" id="UP000823388">
    <property type="component" value="Chromosome 8K"/>
</dbReference>
<name>A0A8T0PS63_PANVG</name>